<organism evidence="2 3">
    <name type="scientific">Xylanibacter caecicola</name>
    <dbReference type="NCBI Taxonomy" id="2736294"/>
    <lineage>
        <taxon>Bacteria</taxon>
        <taxon>Pseudomonadati</taxon>
        <taxon>Bacteroidota</taxon>
        <taxon>Bacteroidia</taxon>
        <taxon>Bacteroidales</taxon>
        <taxon>Prevotellaceae</taxon>
        <taxon>Xylanibacter</taxon>
    </lineage>
</organism>
<evidence type="ECO:0000256" key="1">
    <source>
        <dbReference type="SAM" id="MobiDB-lite"/>
    </source>
</evidence>
<evidence type="ECO:0000313" key="2">
    <source>
        <dbReference type="EMBL" id="NPE24628.1"/>
    </source>
</evidence>
<keyword evidence="3" id="KW-1185">Reference proteome</keyword>
<feature type="compositionally biased region" description="Basic and acidic residues" evidence="1">
    <location>
        <begin position="290"/>
        <end position="301"/>
    </location>
</feature>
<evidence type="ECO:0000313" key="3">
    <source>
        <dbReference type="Proteomes" id="UP000820977"/>
    </source>
</evidence>
<gene>
    <name evidence="2" type="ORF">HPS54_03700</name>
</gene>
<dbReference type="SUPFAM" id="SSF53756">
    <property type="entry name" value="UDP-Glycosyltransferase/glycogen phosphorylase"/>
    <property type="match status" value="1"/>
</dbReference>
<accession>A0ABX2B018</accession>
<dbReference type="Proteomes" id="UP000820977">
    <property type="component" value="Unassembled WGS sequence"/>
</dbReference>
<reference evidence="2 3" key="1">
    <citation type="submission" date="2020-05" db="EMBL/GenBank/DDBJ databases">
        <title>Distinct polysaccharide utilization as determinants for interspecies competition between intestinal Prevotella spp.</title>
        <authorList>
            <person name="Galvez E.J.C."/>
            <person name="Iljazovic A."/>
            <person name="Strowig T."/>
        </authorList>
    </citation>
    <scope>NUCLEOTIDE SEQUENCE [LARGE SCALE GENOMIC DNA]</scope>
    <source>
        <strain evidence="2 3">PCHR</strain>
    </source>
</reference>
<name>A0ABX2B018_9BACT</name>
<comment type="caution">
    <text evidence="2">The sequence shown here is derived from an EMBL/GenBank/DDBJ whole genome shotgun (WGS) entry which is preliminary data.</text>
</comment>
<dbReference type="RefSeq" id="WP_172344126.1">
    <property type="nucleotide sequence ID" value="NZ_CATEIB010000043.1"/>
</dbReference>
<feature type="region of interest" description="Disordered" evidence="1">
    <location>
        <begin position="289"/>
        <end position="309"/>
    </location>
</feature>
<sequence>MKVLYFIPKTKGGNLPFFTKEFFDRIAGMAEAHVMTPRNGDAPQTGSSAVVHRLSAYRMMIGRNKKRFSRIVGEVGPDIIHIIGSWDITAYYIYRWAETYRIPVVLSPLKGLAPWNVLRSYWLRRLPQLLLYQKSLLSGTHGVHAVGRQEQSFILDAALHPSLHPRKPWNSRIAVIEDPVLTDAIDVAGAAAAMMRLYAKVLDSNPFMRMTEEEVTAESALLRVGMSQDSISADIPRETRQRLMQMSDAAWRRILLHATDEGIADMVTRGALAMQLKRKSIVIESTGRFENTRHSDKRRPADIPATAKGRKAERLAGRYGGDDAAVRICKMIVNVAQMMKSGTLSRRHLADLYAAVRFGNCNERALRLMLRRLRMSKTAARLMQIMGETLWLEPGFMPLEPLDDKGTDDIRKTLFNLKIQ</sequence>
<dbReference type="EMBL" id="JABKKJ010000004">
    <property type="protein sequence ID" value="NPE24628.1"/>
    <property type="molecule type" value="Genomic_DNA"/>
</dbReference>
<protein>
    <submittedName>
        <fullName evidence="2">Uncharacterized protein</fullName>
    </submittedName>
</protein>
<proteinExistence type="predicted"/>